<keyword evidence="2" id="KW-0812">Transmembrane</keyword>
<keyword evidence="4" id="KW-1185">Reference proteome</keyword>
<evidence type="ECO:0000313" key="4">
    <source>
        <dbReference type="Proteomes" id="UP000717328"/>
    </source>
</evidence>
<evidence type="ECO:0000256" key="1">
    <source>
        <dbReference type="SAM" id="MobiDB-lite"/>
    </source>
</evidence>
<accession>A0A9P7KPM7</accession>
<reference evidence="3" key="1">
    <citation type="submission" date="2021-02" db="EMBL/GenBank/DDBJ databases">
        <authorList>
            <person name="Nieuwenhuis M."/>
            <person name="Van De Peppel L.J.J."/>
        </authorList>
    </citation>
    <scope>NUCLEOTIDE SEQUENCE</scope>
    <source>
        <strain evidence="3">D49</strain>
    </source>
</reference>
<comment type="caution">
    <text evidence="3">The sequence shown here is derived from an EMBL/GenBank/DDBJ whole genome shotgun (WGS) entry which is preliminary data.</text>
</comment>
<dbReference type="Proteomes" id="UP000717328">
    <property type="component" value="Unassembled WGS sequence"/>
</dbReference>
<gene>
    <name evidence="3" type="ORF">H0H81_011606</name>
</gene>
<evidence type="ECO:0000256" key="2">
    <source>
        <dbReference type="SAM" id="Phobius"/>
    </source>
</evidence>
<organism evidence="3 4">
    <name type="scientific">Sphagnurus paluster</name>
    <dbReference type="NCBI Taxonomy" id="117069"/>
    <lineage>
        <taxon>Eukaryota</taxon>
        <taxon>Fungi</taxon>
        <taxon>Dikarya</taxon>
        <taxon>Basidiomycota</taxon>
        <taxon>Agaricomycotina</taxon>
        <taxon>Agaricomycetes</taxon>
        <taxon>Agaricomycetidae</taxon>
        <taxon>Agaricales</taxon>
        <taxon>Tricholomatineae</taxon>
        <taxon>Lyophyllaceae</taxon>
        <taxon>Sphagnurus</taxon>
    </lineage>
</organism>
<dbReference type="AlphaFoldDB" id="A0A9P7KPM7"/>
<name>A0A9P7KPM7_9AGAR</name>
<protein>
    <submittedName>
        <fullName evidence="3">Uncharacterized protein</fullName>
    </submittedName>
</protein>
<feature type="region of interest" description="Disordered" evidence="1">
    <location>
        <begin position="206"/>
        <end position="290"/>
    </location>
</feature>
<proteinExistence type="predicted"/>
<dbReference type="OrthoDB" id="3070802at2759"/>
<feature type="transmembrane region" description="Helical" evidence="2">
    <location>
        <begin position="31"/>
        <end position="51"/>
    </location>
</feature>
<sequence length="290" mass="31724">MSTSYRIASVQGPSTTIDGQNIPGKHHLSGVSIGGLVVIGIMILMFLYLYISPMFQKDLKPGPEESKTLPVPNGDAESGCVIDESEKNLLVAWMRRRSRGRFVNTMGSNRGTSPSRPNLDTPAIVTEKRNTFFSRISIVPHLTLPSKVQPAYDSRSHTLTTVSACSSQSYHTTLPTISSPFAQKATEAKRICDPVRRISFRTNLAPTNVHDLHPSSQPKPESVVESRSERISDKTASPIRPTTPHSVSDGSLHPTWIPSPTRAAMITRADASWKNRGESTNKRTGPAPPF</sequence>
<reference evidence="3" key="2">
    <citation type="submission" date="2021-10" db="EMBL/GenBank/DDBJ databases">
        <title>Phylogenomics reveals ancestral predisposition of the termite-cultivated fungus Termitomyces towards a domesticated lifestyle.</title>
        <authorList>
            <person name="Auxier B."/>
            <person name="Grum-Grzhimaylo A."/>
            <person name="Cardenas M.E."/>
            <person name="Lodge J.D."/>
            <person name="Laessoe T."/>
            <person name="Pedersen O."/>
            <person name="Smith M.E."/>
            <person name="Kuyper T.W."/>
            <person name="Franco-Molano E.A."/>
            <person name="Baroni T.J."/>
            <person name="Aanen D.K."/>
        </authorList>
    </citation>
    <scope>NUCLEOTIDE SEQUENCE</scope>
    <source>
        <strain evidence="3">D49</strain>
    </source>
</reference>
<keyword evidence="2" id="KW-1133">Transmembrane helix</keyword>
<feature type="compositionally biased region" description="Basic and acidic residues" evidence="1">
    <location>
        <begin position="271"/>
        <end position="281"/>
    </location>
</feature>
<evidence type="ECO:0000313" key="3">
    <source>
        <dbReference type="EMBL" id="KAG5654631.1"/>
    </source>
</evidence>
<feature type="compositionally biased region" description="Basic and acidic residues" evidence="1">
    <location>
        <begin position="222"/>
        <end position="233"/>
    </location>
</feature>
<keyword evidence="2" id="KW-0472">Membrane</keyword>
<dbReference type="EMBL" id="JABCKI010000004">
    <property type="protein sequence ID" value="KAG5654631.1"/>
    <property type="molecule type" value="Genomic_DNA"/>
</dbReference>